<evidence type="ECO:0000313" key="1">
    <source>
        <dbReference type="EMBL" id="RAI98837.1"/>
    </source>
</evidence>
<comment type="caution">
    <text evidence="1">The sequence shown here is derived from an EMBL/GenBank/DDBJ whole genome shotgun (WGS) entry which is preliminary data.</text>
</comment>
<proteinExistence type="predicted"/>
<dbReference type="AlphaFoldDB" id="A0AAX1PDW7"/>
<accession>A0AAX1PDW7</accession>
<reference evidence="1 2" key="1">
    <citation type="submission" date="2018-06" db="EMBL/GenBank/DDBJ databases">
        <title>Freshwater and sediment microbial communities from various areas in North America, analyzing microbe dynamics in response to fracking.</title>
        <authorList>
            <person name="Lamendella R."/>
        </authorList>
    </citation>
    <scope>NUCLEOTIDE SEQUENCE [LARGE SCALE GENOMIC DNA]</scope>
    <source>
        <strain evidence="1 2">17</strain>
    </source>
</reference>
<organism evidence="1 2">
    <name type="scientific">Aeromonas salmonicida</name>
    <dbReference type="NCBI Taxonomy" id="645"/>
    <lineage>
        <taxon>Bacteria</taxon>
        <taxon>Pseudomonadati</taxon>
        <taxon>Pseudomonadota</taxon>
        <taxon>Gammaproteobacteria</taxon>
        <taxon>Aeromonadales</taxon>
        <taxon>Aeromonadaceae</taxon>
        <taxon>Aeromonas</taxon>
    </lineage>
</organism>
<protein>
    <recommendedName>
        <fullName evidence="3">HNH endonuclease</fullName>
    </recommendedName>
</protein>
<evidence type="ECO:0008006" key="3">
    <source>
        <dbReference type="Google" id="ProtNLM"/>
    </source>
</evidence>
<name>A0AAX1PDW7_AERSA</name>
<dbReference type="RefSeq" id="WP_111589647.1">
    <property type="nucleotide sequence ID" value="NZ_CAWNWF010000026.1"/>
</dbReference>
<dbReference type="Proteomes" id="UP000249422">
    <property type="component" value="Unassembled WGS sequence"/>
</dbReference>
<dbReference type="EMBL" id="QLLM01000026">
    <property type="protein sequence ID" value="RAI98837.1"/>
    <property type="molecule type" value="Genomic_DNA"/>
</dbReference>
<gene>
    <name evidence="1" type="ORF">DEU50_12619</name>
</gene>
<sequence>MARWYSQQRKSRINGDFLKYGFIPGRGRIAIAQKPRHFASHLDLCEFTGDCDFCNHAREDDPCYASITHYGEGGSEADFYICKHCLRRKHHARYIGEDGYHQGYSKFNQWKRRVALAPEQHICDYCDSVVTGDCDCNGATYWREQATAA</sequence>
<evidence type="ECO:0000313" key="2">
    <source>
        <dbReference type="Proteomes" id="UP000249422"/>
    </source>
</evidence>